<dbReference type="RefSeq" id="XP_060668032.1">
    <property type="nucleotide sequence ID" value="XM_060812049.1"/>
</dbReference>
<evidence type="ECO:0000256" key="2">
    <source>
        <dbReference type="SAM" id="SignalP"/>
    </source>
</evidence>
<evidence type="ECO:0000256" key="1">
    <source>
        <dbReference type="SAM" id="MobiDB-lite"/>
    </source>
</evidence>
<organism evidence="3 4">
    <name type="scientific">Ziziphus jujuba</name>
    <name type="common">Chinese jujube</name>
    <name type="synonym">Ziziphus sativa</name>
    <dbReference type="NCBI Taxonomy" id="326968"/>
    <lineage>
        <taxon>Eukaryota</taxon>
        <taxon>Viridiplantae</taxon>
        <taxon>Streptophyta</taxon>
        <taxon>Embryophyta</taxon>
        <taxon>Tracheophyta</taxon>
        <taxon>Spermatophyta</taxon>
        <taxon>Magnoliopsida</taxon>
        <taxon>eudicotyledons</taxon>
        <taxon>Gunneridae</taxon>
        <taxon>Pentapetalae</taxon>
        <taxon>rosids</taxon>
        <taxon>fabids</taxon>
        <taxon>Rosales</taxon>
        <taxon>Rhamnaceae</taxon>
        <taxon>Paliureae</taxon>
        <taxon>Ziziphus</taxon>
    </lineage>
</organism>
<evidence type="ECO:0000313" key="3">
    <source>
        <dbReference type="Proteomes" id="UP001652623"/>
    </source>
</evidence>
<dbReference type="GeneID" id="107434801"/>
<keyword evidence="3" id="KW-1185">Reference proteome</keyword>
<sequence>MVKMIILLSPISVFLTLASKYQRNWKPYPNDVESSSNNIDAMIYRASKYRKHACGNCGAMMHGSNSSTKRYLKGGPKSTNEPLGDNSTSETVTQKQNNPGIL</sequence>
<evidence type="ECO:0000313" key="4">
    <source>
        <dbReference type="RefSeq" id="XP_060668032.1"/>
    </source>
</evidence>
<reference evidence="4" key="1">
    <citation type="submission" date="2025-08" db="UniProtKB">
        <authorList>
            <consortium name="RefSeq"/>
        </authorList>
    </citation>
    <scope>IDENTIFICATION</scope>
    <source>
        <tissue evidence="4">Seedling</tissue>
    </source>
</reference>
<feature type="chain" id="PRO_5045664505" evidence="2">
    <location>
        <begin position="19"/>
        <end position="102"/>
    </location>
</feature>
<feature type="compositionally biased region" description="Polar residues" evidence="1">
    <location>
        <begin position="77"/>
        <end position="102"/>
    </location>
</feature>
<proteinExistence type="predicted"/>
<keyword evidence="2" id="KW-0732">Signal</keyword>
<gene>
    <name evidence="4" type="primary">LOC107434801</name>
</gene>
<dbReference type="Proteomes" id="UP001652623">
    <property type="component" value="Chromosome 10"/>
</dbReference>
<feature type="signal peptide" evidence="2">
    <location>
        <begin position="1"/>
        <end position="18"/>
    </location>
</feature>
<feature type="region of interest" description="Disordered" evidence="1">
    <location>
        <begin position="64"/>
        <end position="102"/>
    </location>
</feature>
<accession>A0ABM3ZU63</accession>
<name>A0ABM3ZU63_ZIZJJ</name>
<protein>
    <submittedName>
        <fullName evidence="4">Pre-mRNA-splicing factor SLU7 isoform X2</fullName>
    </submittedName>
</protein>